<evidence type="ECO:0000313" key="1">
    <source>
        <dbReference type="EMBL" id="MFC5423233.1"/>
    </source>
</evidence>
<keyword evidence="2" id="KW-1185">Reference proteome</keyword>
<organism evidence="1 2">
    <name type="scientific">Bosea eneae</name>
    <dbReference type="NCBI Taxonomy" id="151454"/>
    <lineage>
        <taxon>Bacteria</taxon>
        <taxon>Pseudomonadati</taxon>
        <taxon>Pseudomonadota</taxon>
        <taxon>Alphaproteobacteria</taxon>
        <taxon>Hyphomicrobiales</taxon>
        <taxon>Boseaceae</taxon>
        <taxon>Bosea</taxon>
    </lineage>
</organism>
<dbReference type="Proteomes" id="UP001596053">
    <property type="component" value="Unassembled WGS sequence"/>
</dbReference>
<reference evidence="2" key="1">
    <citation type="journal article" date="2019" name="Int. J. Syst. Evol. Microbiol.">
        <title>The Global Catalogue of Microorganisms (GCM) 10K type strain sequencing project: providing services to taxonomists for standard genome sequencing and annotation.</title>
        <authorList>
            <consortium name="The Broad Institute Genomics Platform"/>
            <consortium name="The Broad Institute Genome Sequencing Center for Infectious Disease"/>
            <person name="Wu L."/>
            <person name="Ma J."/>
        </authorList>
    </citation>
    <scope>NUCLEOTIDE SEQUENCE [LARGE SCALE GENOMIC DNA]</scope>
    <source>
        <strain evidence="2">NCAIM B.01391</strain>
    </source>
</reference>
<sequence>MNTKRFLVQFDFKPARCWRDDAYNLAKFDAWDHAERRKRGWRAGLSFWGRTNVQGSRVLIARHWPHLLCWSWSIWVSRYRKGYSGPRRFVLQVHRGYRFAEIALFGPSIRLSWQDSGWMPAVDRRGPDGAPKILWNHHLANAEAAGSA</sequence>
<accession>A0ABW0J0R7</accession>
<protein>
    <submittedName>
        <fullName evidence="1">Uncharacterized protein</fullName>
    </submittedName>
</protein>
<gene>
    <name evidence="1" type="ORF">ACFPOB_27180</name>
</gene>
<dbReference type="RefSeq" id="WP_377801398.1">
    <property type="nucleotide sequence ID" value="NZ_JBHSLW010000067.1"/>
</dbReference>
<name>A0ABW0J0R7_9HYPH</name>
<dbReference type="EMBL" id="JBHSLW010000067">
    <property type="protein sequence ID" value="MFC5423233.1"/>
    <property type="molecule type" value="Genomic_DNA"/>
</dbReference>
<proteinExistence type="predicted"/>
<comment type="caution">
    <text evidence="1">The sequence shown here is derived from an EMBL/GenBank/DDBJ whole genome shotgun (WGS) entry which is preliminary data.</text>
</comment>
<evidence type="ECO:0000313" key="2">
    <source>
        <dbReference type="Proteomes" id="UP001596053"/>
    </source>
</evidence>